<dbReference type="EMBL" id="JBHTBW010000007">
    <property type="protein sequence ID" value="MFC7440269.1"/>
    <property type="molecule type" value="Genomic_DNA"/>
</dbReference>
<keyword evidence="4" id="KW-1185">Reference proteome</keyword>
<organism evidence="3 4">
    <name type="scientific">Laceyella putida</name>
    <dbReference type="NCBI Taxonomy" id="110101"/>
    <lineage>
        <taxon>Bacteria</taxon>
        <taxon>Bacillati</taxon>
        <taxon>Bacillota</taxon>
        <taxon>Bacilli</taxon>
        <taxon>Bacillales</taxon>
        <taxon>Thermoactinomycetaceae</taxon>
        <taxon>Laceyella</taxon>
    </lineage>
</organism>
<feature type="chain" id="PRO_5046361071" evidence="2">
    <location>
        <begin position="22"/>
        <end position="413"/>
    </location>
</feature>
<dbReference type="PANTHER" id="PTHR30032:SF4">
    <property type="entry name" value="AMIDASE ENHANCER"/>
    <property type="match status" value="1"/>
</dbReference>
<accession>A0ABW2RGZ6</accession>
<feature type="signal peptide" evidence="2">
    <location>
        <begin position="1"/>
        <end position="21"/>
    </location>
</feature>
<dbReference type="RefSeq" id="WP_379863512.1">
    <property type="nucleotide sequence ID" value="NZ_JBHTBW010000007.1"/>
</dbReference>
<evidence type="ECO:0000313" key="3">
    <source>
        <dbReference type="EMBL" id="MFC7440269.1"/>
    </source>
</evidence>
<proteinExistence type="predicted"/>
<feature type="compositionally biased region" description="Polar residues" evidence="1">
    <location>
        <begin position="44"/>
        <end position="54"/>
    </location>
</feature>
<dbReference type="PROSITE" id="PS51257">
    <property type="entry name" value="PROKAR_LIPOPROTEIN"/>
    <property type="match status" value="1"/>
</dbReference>
<reference evidence="4" key="1">
    <citation type="journal article" date="2019" name="Int. J. Syst. Evol. Microbiol.">
        <title>The Global Catalogue of Microorganisms (GCM) 10K type strain sequencing project: providing services to taxonomists for standard genome sequencing and annotation.</title>
        <authorList>
            <consortium name="The Broad Institute Genomics Platform"/>
            <consortium name="The Broad Institute Genome Sequencing Center for Infectious Disease"/>
            <person name="Wu L."/>
            <person name="Ma J."/>
        </authorList>
    </citation>
    <scope>NUCLEOTIDE SEQUENCE [LARGE SCALE GENOMIC DNA]</scope>
    <source>
        <strain evidence="4">CGMCC 1.12942</strain>
    </source>
</reference>
<sequence length="413" mass="44711">MKRLTLLSISLLMVLAIALTACNHTSNTDQSNMQGMDHSKMGHGNNNTSDQGATQNRITLNTKNVTRINQDDPIKVAVETSQIVWPATTDQNRPGTVLLGLKGDWKVNLPSVTLIHHPNNGPLLYAEKDNVPDITLKEIQRLNPMGSPSNNGIQVILIGNFSSKVKQQLEAKGFKVDNITGNEPTQMANKLDAYYAKASGGNFPAGVIVGSLDAPEYTLPSANWIAHMPEPLLYVRKDSLPNATVDALKQRGGKANIYILGPEQVVSKSVEEQLKQYGKVIRISGANPEENAIAFVQYKDQATGFGWGVTEPGHGFTFNRVKNIDAAIPTAAFAHLGKHAPMLLLDGEELSGKLHEYLMGMQPKFKDDPTVGPYNHGYVIGSEKAIPFTTQGMIDQMLEITSESGGGHGGGHN</sequence>
<keyword evidence="2" id="KW-0732">Signal</keyword>
<name>A0ABW2RGZ6_9BACL</name>
<dbReference type="Proteomes" id="UP001596500">
    <property type="component" value="Unassembled WGS sequence"/>
</dbReference>
<evidence type="ECO:0000256" key="1">
    <source>
        <dbReference type="SAM" id="MobiDB-lite"/>
    </source>
</evidence>
<evidence type="ECO:0000256" key="2">
    <source>
        <dbReference type="SAM" id="SignalP"/>
    </source>
</evidence>
<feature type="region of interest" description="Disordered" evidence="1">
    <location>
        <begin position="29"/>
        <end position="54"/>
    </location>
</feature>
<protein>
    <submittedName>
        <fullName evidence="3">Cell wall-binding repeat-containing protein</fullName>
    </submittedName>
</protein>
<dbReference type="PANTHER" id="PTHR30032">
    <property type="entry name" value="N-ACETYLMURAMOYL-L-ALANINE AMIDASE-RELATED"/>
    <property type="match status" value="1"/>
</dbReference>
<evidence type="ECO:0000313" key="4">
    <source>
        <dbReference type="Proteomes" id="UP001596500"/>
    </source>
</evidence>
<dbReference type="InterPro" id="IPR051922">
    <property type="entry name" value="Bact_Sporulation_Assoc"/>
</dbReference>
<gene>
    <name evidence="3" type="ORF">ACFQNG_03705</name>
</gene>
<comment type="caution">
    <text evidence="3">The sequence shown here is derived from an EMBL/GenBank/DDBJ whole genome shotgun (WGS) entry which is preliminary data.</text>
</comment>